<feature type="domain" description="Pentatricopeptide repeat-containing protein-mitochondrial" evidence="3">
    <location>
        <begin position="90"/>
        <end position="207"/>
    </location>
</feature>
<reference evidence="4 5" key="1">
    <citation type="journal article" date="2023" name="Nat. Commun.">
        <title>Origin of minicircular mitochondrial genomes in red algae.</title>
        <authorList>
            <person name="Lee Y."/>
            <person name="Cho C.H."/>
            <person name="Lee Y.M."/>
            <person name="Park S.I."/>
            <person name="Yang J.H."/>
            <person name="West J.A."/>
            <person name="Bhattacharya D."/>
            <person name="Yoon H.S."/>
        </authorList>
    </citation>
    <scope>NUCLEOTIDE SEQUENCE [LARGE SCALE GENOMIC DNA]</scope>
    <source>
        <strain evidence="4 5">CCMP1338</strain>
        <tissue evidence="4">Whole cell</tissue>
    </source>
</reference>
<dbReference type="InterPro" id="IPR057027">
    <property type="entry name" value="TPR_mt"/>
</dbReference>
<accession>A0AAV8V3A2</accession>
<dbReference type="AlphaFoldDB" id="A0AAV8V3A2"/>
<feature type="repeat" description="PPR" evidence="2">
    <location>
        <begin position="463"/>
        <end position="497"/>
    </location>
</feature>
<gene>
    <name evidence="4" type="ORF">NDN08_007784</name>
</gene>
<dbReference type="InterPro" id="IPR002885">
    <property type="entry name" value="PPR_rpt"/>
</dbReference>
<dbReference type="NCBIfam" id="TIGR00756">
    <property type="entry name" value="PPR"/>
    <property type="match status" value="1"/>
</dbReference>
<evidence type="ECO:0000313" key="4">
    <source>
        <dbReference type="EMBL" id="KAJ8907677.1"/>
    </source>
</evidence>
<dbReference type="PANTHER" id="PTHR47447:SF17">
    <property type="entry name" value="OS12G0638900 PROTEIN"/>
    <property type="match status" value="1"/>
</dbReference>
<evidence type="ECO:0000259" key="3">
    <source>
        <dbReference type="Pfam" id="PF23276"/>
    </source>
</evidence>
<sequence length="639" mass="73278">MKGNTYGFVGSLYSGFAGTGIDASSSRCSRIPAAMFGYSGEDCAGVGRRLGWTMMGHSRKKVRRHKKRMGNPLYQMEKGLLKLRHMFEAEDPFMAYTVFSYLVTREHTPQLDTYKAIVEGFDEVGTIGDVYAVLEEMDRRRIDVDVEMMQLVLRAQARRRLFDSMQGTFARIQGMTNEIPAEVFRIMVNGYAQARDTENASRAFKQMLQTQSSKNSKAFEAKMEILRLKGDPDELDFCFFDMTESYGFEPTHNAASLRIEAFADADSYGPMEEAFSELETLLLPITERNYEALINAYAKAGMMNRAMEHYEGMKKRKVVPTDETMKALFEGFVKAENIGGMELVMRDLSMYRIGPIESVLDDLIEFYAMRSMPVQCSIAVRRKYQADMYLNLSNWNVLWEAAGLINPAMRPPSDLKDALLLVLPGFSGNFHFSAVFDYLLLIGAVEPAQRCLAEMEAHGLKPNLALFHTIIRTFCGRDSPDLGLELLDELERNRFHPSRRTLVPILKSYTLLRDVEGVVGLFTMMFDYDHMPRYQTRLWIYQRDWREPAVLVALATDLRHRIPYQDAEAVDEYEEMLQAKPAIRGVRRSRRGRENDVERNGVDIDRLVDEARADTRPFVGDAAAIFQFLRRQVYELHRD</sequence>
<dbReference type="EMBL" id="JAMWBK010000002">
    <property type="protein sequence ID" value="KAJ8907677.1"/>
    <property type="molecule type" value="Genomic_DNA"/>
</dbReference>
<dbReference type="InterPro" id="IPR011990">
    <property type="entry name" value="TPR-like_helical_dom_sf"/>
</dbReference>
<keyword evidence="1" id="KW-0677">Repeat</keyword>
<proteinExistence type="predicted"/>
<feature type="repeat" description="PPR" evidence="2">
    <location>
        <begin position="286"/>
        <end position="320"/>
    </location>
</feature>
<comment type="caution">
    <text evidence="4">The sequence shown here is derived from an EMBL/GenBank/DDBJ whole genome shotgun (WGS) entry which is preliminary data.</text>
</comment>
<evidence type="ECO:0000256" key="2">
    <source>
        <dbReference type="PROSITE-ProRule" id="PRU00708"/>
    </source>
</evidence>
<dbReference type="PROSITE" id="PS51375">
    <property type="entry name" value="PPR"/>
    <property type="match status" value="2"/>
</dbReference>
<name>A0AAV8V3A2_9RHOD</name>
<dbReference type="Gene3D" id="1.25.40.10">
    <property type="entry name" value="Tetratricopeptide repeat domain"/>
    <property type="match status" value="3"/>
</dbReference>
<evidence type="ECO:0000313" key="5">
    <source>
        <dbReference type="Proteomes" id="UP001157974"/>
    </source>
</evidence>
<evidence type="ECO:0000256" key="1">
    <source>
        <dbReference type="ARBA" id="ARBA00022737"/>
    </source>
</evidence>
<keyword evidence="5" id="KW-1185">Reference proteome</keyword>
<dbReference type="Proteomes" id="UP001157974">
    <property type="component" value="Unassembled WGS sequence"/>
</dbReference>
<organism evidence="4 5">
    <name type="scientific">Rhodosorus marinus</name>
    <dbReference type="NCBI Taxonomy" id="101924"/>
    <lineage>
        <taxon>Eukaryota</taxon>
        <taxon>Rhodophyta</taxon>
        <taxon>Stylonematophyceae</taxon>
        <taxon>Stylonematales</taxon>
        <taxon>Stylonemataceae</taxon>
        <taxon>Rhodosorus</taxon>
    </lineage>
</organism>
<protein>
    <recommendedName>
        <fullName evidence="3">Pentatricopeptide repeat-containing protein-mitochondrial domain-containing protein</fullName>
    </recommendedName>
</protein>
<dbReference type="Pfam" id="PF23276">
    <property type="entry name" value="TPR_24"/>
    <property type="match status" value="1"/>
</dbReference>
<dbReference type="Pfam" id="PF13041">
    <property type="entry name" value="PPR_2"/>
    <property type="match status" value="1"/>
</dbReference>
<dbReference type="PANTHER" id="PTHR47447">
    <property type="entry name" value="OS03G0856100 PROTEIN"/>
    <property type="match status" value="1"/>
</dbReference>